<dbReference type="InterPro" id="IPR016181">
    <property type="entry name" value="Acyl_CoA_acyltransferase"/>
</dbReference>
<reference evidence="2 3" key="1">
    <citation type="submission" date="2019-07" db="EMBL/GenBank/DDBJ databases">
        <title>The pathways for chlorine oxyanion respiration interact through the shared metabolite chlorate.</title>
        <authorList>
            <person name="Barnum T.P."/>
            <person name="Cheng Y."/>
            <person name="Hill K.A."/>
            <person name="Lucas L.N."/>
            <person name="Carlson H.K."/>
            <person name="Coates J.D."/>
        </authorList>
    </citation>
    <scope>NUCLEOTIDE SEQUENCE [LARGE SCALE GENOMIC DNA]</scope>
    <source>
        <strain evidence="2 3">BK-1</strain>
    </source>
</reference>
<accession>A0A557RRB5</accession>
<evidence type="ECO:0000313" key="2">
    <source>
        <dbReference type="EMBL" id="TVO67710.1"/>
    </source>
</evidence>
<feature type="domain" description="N-acetyltransferase" evidence="1">
    <location>
        <begin position="43"/>
        <end position="197"/>
    </location>
</feature>
<dbReference type="InterPro" id="IPR000182">
    <property type="entry name" value="GNAT_dom"/>
</dbReference>
<proteinExistence type="predicted"/>
<dbReference type="OrthoDB" id="7057833at2"/>
<name>A0A557RRB5_9GAMM</name>
<dbReference type="AlphaFoldDB" id="A0A557RRB5"/>
<dbReference type="RefSeq" id="WP_144360716.1">
    <property type="nucleotide sequence ID" value="NZ_VMNH01000038.1"/>
</dbReference>
<keyword evidence="2" id="KW-0808">Transferase</keyword>
<sequence>MPELEFEFSLRPDSDPELAPYVLEFIGKSMAWDDDEGMEKIVGEIRGYKLDLAAAMVDGVDQSLLLDSVCPEISEFSQTAFGESGCHYLQKLADGNLSKQTCSGLVYINEITVDPQYRGQNIGSALMGKVGQMVEVENSLIALKAFPLSPEYGKRVPEVNVQRVKQFYERLGFTHIGGEFMVKQANLCDTIKKRQAWRKGHSNVDGFHPQNKHFA</sequence>
<dbReference type="Pfam" id="PF13508">
    <property type="entry name" value="Acetyltransf_7"/>
    <property type="match status" value="1"/>
</dbReference>
<dbReference type="Proteomes" id="UP000316649">
    <property type="component" value="Unassembled WGS sequence"/>
</dbReference>
<evidence type="ECO:0000313" key="3">
    <source>
        <dbReference type="Proteomes" id="UP000316649"/>
    </source>
</evidence>
<comment type="caution">
    <text evidence="2">The sequence shown here is derived from an EMBL/GenBank/DDBJ whole genome shotgun (WGS) entry which is preliminary data.</text>
</comment>
<evidence type="ECO:0000259" key="1">
    <source>
        <dbReference type="PROSITE" id="PS51186"/>
    </source>
</evidence>
<dbReference type="GO" id="GO:0016747">
    <property type="term" value="F:acyltransferase activity, transferring groups other than amino-acyl groups"/>
    <property type="evidence" value="ECO:0007669"/>
    <property type="project" value="InterPro"/>
</dbReference>
<protein>
    <submittedName>
        <fullName evidence="2">N-acetyltransferase</fullName>
    </submittedName>
</protein>
<dbReference type="SUPFAM" id="SSF55729">
    <property type="entry name" value="Acyl-CoA N-acyltransferases (Nat)"/>
    <property type="match status" value="1"/>
</dbReference>
<dbReference type="EMBL" id="VMNH01000038">
    <property type="protein sequence ID" value="TVO67710.1"/>
    <property type="molecule type" value="Genomic_DNA"/>
</dbReference>
<dbReference type="Gene3D" id="3.40.630.30">
    <property type="match status" value="1"/>
</dbReference>
<dbReference type="PROSITE" id="PS51186">
    <property type="entry name" value="GNAT"/>
    <property type="match status" value="1"/>
</dbReference>
<gene>
    <name evidence="2" type="ORF">FHP88_18955</name>
</gene>
<organism evidence="2 3">
    <name type="scientific">Sedimenticola selenatireducens</name>
    <dbReference type="NCBI Taxonomy" id="191960"/>
    <lineage>
        <taxon>Bacteria</taxon>
        <taxon>Pseudomonadati</taxon>
        <taxon>Pseudomonadota</taxon>
        <taxon>Gammaproteobacteria</taxon>
        <taxon>Chromatiales</taxon>
        <taxon>Sedimenticolaceae</taxon>
        <taxon>Sedimenticola</taxon>
    </lineage>
</organism>
<dbReference type="CDD" id="cd04301">
    <property type="entry name" value="NAT_SF"/>
    <property type="match status" value="1"/>
</dbReference>
<keyword evidence="3" id="KW-1185">Reference proteome</keyword>